<evidence type="ECO:0000313" key="3">
    <source>
        <dbReference type="Proteomes" id="UP000003963"/>
    </source>
</evidence>
<dbReference type="Gene3D" id="2.60.120.200">
    <property type="match status" value="1"/>
</dbReference>
<dbReference type="EMBL" id="GG657754">
    <property type="protein sequence ID" value="EFL20868.1"/>
    <property type="molecule type" value="Genomic_DNA"/>
</dbReference>
<keyword evidence="3" id="KW-1185">Reference proteome</keyword>
<organism evidence="2 3">
    <name type="scientific">Streptomyces himastatinicus ATCC 53653</name>
    <dbReference type="NCBI Taxonomy" id="457427"/>
    <lineage>
        <taxon>Bacteria</taxon>
        <taxon>Bacillati</taxon>
        <taxon>Actinomycetota</taxon>
        <taxon>Actinomycetes</taxon>
        <taxon>Kitasatosporales</taxon>
        <taxon>Streptomycetaceae</taxon>
        <taxon>Streptomyces</taxon>
        <taxon>Streptomyces violaceusniger group</taxon>
    </lineage>
</organism>
<accession>D9WCC1</accession>
<feature type="region of interest" description="Disordered" evidence="1">
    <location>
        <begin position="83"/>
        <end position="128"/>
    </location>
</feature>
<proteinExistence type="predicted"/>
<protein>
    <recommendedName>
        <fullName evidence="4">Polysaccharide lyase-like protein</fullName>
    </recommendedName>
</protein>
<evidence type="ECO:0000313" key="2">
    <source>
        <dbReference type="EMBL" id="EFL20868.1"/>
    </source>
</evidence>
<feature type="compositionally biased region" description="Basic and acidic residues" evidence="1">
    <location>
        <begin position="105"/>
        <end position="128"/>
    </location>
</feature>
<evidence type="ECO:0000256" key="1">
    <source>
        <dbReference type="SAM" id="MobiDB-lite"/>
    </source>
</evidence>
<dbReference type="AlphaFoldDB" id="D9WCC1"/>
<gene>
    <name evidence="2" type="ORF">SSOG_00580</name>
</gene>
<dbReference type="STRING" id="457427.SSOG_00580"/>
<feature type="region of interest" description="Disordered" evidence="1">
    <location>
        <begin position="1"/>
        <end position="23"/>
    </location>
</feature>
<feature type="compositionally biased region" description="Polar residues" evidence="1">
    <location>
        <begin position="7"/>
        <end position="20"/>
    </location>
</feature>
<evidence type="ECO:0008006" key="4">
    <source>
        <dbReference type="Google" id="ProtNLM"/>
    </source>
</evidence>
<reference evidence="2 3" key="1">
    <citation type="submission" date="2009-02" db="EMBL/GenBank/DDBJ databases">
        <title>Annotation of Streptomyces hygroscopicus strain ATCC 53653.</title>
        <authorList>
            <consortium name="The Broad Institute Genome Sequencing Platform"/>
            <consortium name="Broad Institute Microbial Sequencing Center"/>
            <person name="Fischbach M."/>
            <person name="Godfrey P."/>
            <person name="Ward D."/>
            <person name="Young S."/>
            <person name="Zeng Q."/>
            <person name="Koehrsen M."/>
            <person name="Alvarado L."/>
            <person name="Berlin A.M."/>
            <person name="Bochicchio J."/>
            <person name="Borenstein D."/>
            <person name="Chapman S.B."/>
            <person name="Chen Z."/>
            <person name="Engels R."/>
            <person name="Freedman E."/>
            <person name="Gellesch M."/>
            <person name="Goldberg J."/>
            <person name="Griggs A."/>
            <person name="Gujja S."/>
            <person name="Heilman E.R."/>
            <person name="Heiman D.I."/>
            <person name="Hepburn T.A."/>
            <person name="Howarth C."/>
            <person name="Jen D."/>
            <person name="Larson L."/>
            <person name="Lewis B."/>
            <person name="Mehta T."/>
            <person name="Park D."/>
            <person name="Pearson M."/>
            <person name="Richards J."/>
            <person name="Roberts A."/>
            <person name="Saif S."/>
            <person name="Shea T.D."/>
            <person name="Shenoy N."/>
            <person name="Sisk P."/>
            <person name="Stolte C."/>
            <person name="Sykes S.N."/>
            <person name="Thomson T."/>
            <person name="Walk T."/>
            <person name="White J."/>
            <person name="Yandava C."/>
            <person name="Straight P."/>
            <person name="Clardy J."/>
            <person name="Hung D."/>
            <person name="Kolter R."/>
            <person name="Mekalanos J."/>
            <person name="Walker S."/>
            <person name="Walsh C.T."/>
            <person name="Wieland-Brown L.C."/>
            <person name="Haas B."/>
            <person name="Nusbaum C."/>
            <person name="Birren B."/>
        </authorList>
    </citation>
    <scope>NUCLEOTIDE SEQUENCE [LARGE SCALE GENOMIC DNA]</scope>
    <source>
        <strain evidence="2 3">ATCC 53653</strain>
    </source>
</reference>
<sequence length="290" mass="31789">MRAHLLPSQSPNVNKDQTGESLMERPPLLPRTALTLAATAALIAPAAVAYGTERSPQAPAASWSLKWNPASGASVASAFEGAEDDRADSHPGTTHIYPSQGGFRTDMHYPRDVDTSTDRQRNEVRGMKQDGSAVKILKNETWRIQYQMYVPDTLDATTSFTHIMQIKVGDVAAPLFTMSLHQHDNGPKVEIRTSDDDDNLTEAGAANMAPLQGAWSDVSVEVKAADSGAYADWSVTTGGKEVASYKRTGLDLWRGKNYLRPKWGIYRSLNSSGLQTTYLLTRNFKAYKLQ</sequence>
<name>D9WCC1_9ACTN</name>
<dbReference type="Proteomes" id="UP000003963">
    <property type="component" value="Unassembled WGS sequence"/>
</dbReference>
<dbReference type="HOGENOM" id="CLU_064499_0_0_11"/>